<gene>
    <name evidence="2" type="ORF">Tco_0950941</name>
</gene>
<organism evidence="2 3">
    <name type="scientific">Tanacetum coccineum</name>
    <dbReference type="NCBI Taxonomy" id="301880"/>
    <lineage>
        <taxon>Eukaryota</taxon>
        <taxon>Viridiplantae</taxon>
        <taxon>Streptophyta</taxon>
        <taxon>Embryophyta</taxon>
        <taxon>Tracheophyta</taxon>
        <taxon>Spermatophyta</taxon>
        <taxon>Magnoliopsida</taxon>
        <taxon>eudicotyledons</taxon>
        <taxon>Gunneridae</taxon>
        <taxon>Pentapetalae</taxon>
        <taxon>asterids</taxon>
        <taxon>campanulids</taxon>
        <taxon>Asterales</taxon>
        <taxon>Asteraceae</taxon>
        <taxon>Asteroideae</taxon>
        <taxon>Anthemideae</taxon>
        <taxon>Anthemidinae</taxon>
        <taxon>Tanacetum</taxon>
    </lineage>
</organism>
<reference evidence="2" key="1">
    <citation type="journal article" date="2022" name="Int. J. Mol. Sci.">
        <title>Draft Genome of Tanacetum Coccineum: Genomic Comparison of Closely Related Tanacetum-Family Plants.</title>
        <authorList>
            <person name="Yamashiro T."/>
            <person name="Shiraishi A."/>
            <person name="Nakayama K."/>
            <person name="Satake H."/>
        </authorList>
    </citation>
    <scope>NUCLEOTIDE SEQUENCE</scope>
</reference>
<evidence type="ECO:0000313" key="2">
    <source>
        <dbReference type="EMBL" id="GJT42226.1"/>
    </source>
</evidence>
<reference evidence="2" key="2">
    <citation type="submission" date="2022-01" db="EMBL/GenBank/DDBJ databases">
        <authorList>
            <person name="Yamashiro T."/>
            <person name="Shiraishi A."/>
            <person name="Satake H."/>
            <person name="Nakayama K."/>
        </authorList>
    </citation>
    <scope>NUCLEOTIDE SEQUENCE</scope>
</reference>
<accession>A0ABQ5DVD2</accession>
<keyword evidence="3" id="KW-1185">Reference proteome</keyword>
<comment type="caution">
    <text evidence="2">The sequence shown here is derived from an EMBL/GenBank/DDBJ whole genome shotgun (WGS) entry which is preliminary data.</text>
</comment>
<dbReference type="EMBL" id="BQNB010015628">
    <property type="protein sequence ID" value="GJT42226.1"/>
    <property type="molecule type" value="Genomic_DNA"/>
</dbReference>
<dbReference type="Proteomes" id="UP001151760">
    <property type="component" value="Unassembled WGS sequence"/>
</dbReference>
<evidence type="ECO:0000256" key="1">
    <source>
        <dbReference type="SAM" id="MobiDB-lite"/>
    </source>
</evidence>
<feature type="region of interest" description="Disordered" evidence="1">
    <location>
        <begin position="178"/>
        <end position="211"/>
    </location>
</feature>
<evidence type="ECO:0000313" key="3">
    <source>
        <dbReference type="Proteomes" id="UP001151760"/>
    </source>
</evidence>
<protein>
    <submittedName>
        <fullName evidence="2">Uncharacterized protein</fullName>
    </submittedName>
</protein>
<feature type="compositionally biased region" description="Basic and acidic residues" evidence="1">
    <location>
        <begin position="178"/>
        <end position="193"/>
    </location>
</feature>
<feature type="compositionally biased region" description="Polar residues" evidence="1">
    <location>
        <begin position="194"/>
        <end position="205"/>
    </location>
</feature>
<sequence>MSKRVCFGDFLWKKYITKQVQGRQTQSFAGTGNKGIATTSRGNYAAGQVKVVKCYNCLGKGTWRNNCDDISSAKAVLMANLLRCDSDVLSEELQDAGIQDINSSSPNDLLVLSLVEQMTDHVAPLRVAKLEKDVSELNKIDLPAKALATLKSQVPNVVDEYLRSKLGVALQKTIQKHSADSIHTHSVKPDPESNKIQTPTVNLKQGSEKSA</sequence>
<proteinExistence type="predicted"/>
<name>A0ABQ5DVD2_9ASTR</name>